<dbReference type="GO" id="GO:0009898">
    <property type="term" value="C:cytoplasmic side of plasma membrane"/>
    <property type="evidence" value="ECO:0007669"/>
    <property type="project" value="TreeGrafter"/>
</dbReference>
<dbReference type="EMBL" id="UINC01000468">
    <property type="protein sequence ID" value="SUZ55923.1"/>
    <property type="molecule type" value="Genomic_DNA"/>
</dbReference>
<keyword evidence="1" id="KW-1003">Cell membrane</keyword>
<dbReference type="PIRSF" id="PIRSF003101">
    <property type="entry name" value="FtsA"/>
    <property type="match status" value="1"/>
</dbReference>
<dbReference type="SUPFAM" id="SSF53067">
    <property type="entry name" value="Actin-like ATPase domain"/>
    <property type="match status" value="2"/>
</dbReference>
<dbReference type="Pfam" id="PF02491">
    <property type="entry name" value="SHS2_FTSA"/>
    <property type="match status" value="1"/>
</dbReference>
<dbReference type="Gene3D" id="3.30.420.40">
    <property type="match status" value="2"/>
</dbReference>
<dbReference type="InterPro" id="IPR050696">
    <property type="entry name" value="FtsA/MreB"/>
</dbReference>
<evidence type="ECO:0000256" key="2">
    <source>
        <dbReference type="ARBA" id="ARBA00022618"/>
    </source>
</evidence>
<dbReference type="HAMAP" id="MF_02033">
    <property type="entry name" value="FtsA"/>
    <property type="match status" value="1"/>
</dbReference>
<name>A0A381NR20_9ZZZZ</name>
<reference evidence="6" key="1">
    <citation type="submission" date="2018-05" db="EMBL/GenBank/DDBJ databases">
        <authorList>
            <person name="Lanie J.A."/>
            <person name="Ng W.-L."/>
            <person name="Kazmierczak K.M."/>
            <person name="Andrzejewski T.M."/>
            <person name="Davidsen T.M."/>
            <person name="Wayne K.J."/>
            <person name="Tettelin H."/>
            <person name="Glass J.I."/>
            <person name="Rusch D."/>
            <person name="Podicherti R."/>
            <person name="Tsui H.-C.T."/>
            <person name="Winkler M.E."/>
        </authorList>
    </citation>
    <scope>NUCLEOTIDE SEQUENCE</scope>
</reference>
<sequence length="368" mass="39457">MKVSDKNTQIGIDIGTSKICCSITEINSDEGSNKILGVGNVPSQGMKKGSIVHRDKVMDAIEAAVREAELMAGIKVNRAMLSISGDHIRGINTQGAIAIQKGSARNVPVEQEITQNDVSRVLELAKAVSLPVDREILHILPQEYLIDTMDSIKDPVGMSGRRLEAKVHLITMAATTAKNLVSCVHELAIDVEGLVFQALASAIATLDTDEKELGVAVVDIGAGTTDITVFYDGGVRHSAVIGVGASAVTNDIAVMLQIGMEDAEQIKLKYASAKASMSSTELEFDLPVKNGGIARKVSEHELSRYVEARMIELIQLIDREIARADVSDQLTYGLVLTGGGAMLRNLVPLTQEKFNMPVRIGRPKNFSG</sequence>
<dbReference type="Pfam" id="PF14450">
    <property type="entry name" value="FtsA"/>
    <property type="match status" value="1"/>
</dbReference>
<keyword evidence="4" id="KW-0131">Cell cycle</keyword>
<evidence type="ECO:0000256" key="1">
    <source>
        <dbReference type="ARBA" id="ARBA00022475"/>
    </source>
</evidence>
<dbReference type="Gene3D" id="3.30.1490.110">
    <property type="match status" value="1"/>
</dbReference>
<feature type="non-terminal residue" evidence="6">
    <location>
        <position position="368"/>
    </location>
</feature>
<dbReference type="InterPro" id="IPR043129">
    <property type="entry name" value="ATPase_NBD"/>
</dbReference>
<keyword evidence="2" id="KW-0132">Cell division</keyword>
<organism evidence="6">
    <name type="scientific">marine metagenome</name>
    <dbReference type="NCBI Taxonomy" id="408172"/>
    <lineage>
        <taxon>unclassified sequences</taxon>
        <taxon>metagenomes</taxon>
        <taxon>ecological metagenomes</taxon>
    </lineage>
</organism>
<dbReference type="SMART" id="SM00842">
    <property type="entry name" value="FtsA"/>
    <property type="match status" value="1"/>
</dbReference>
<feature type="domain" description="SHS2" evidence="5">
    <location>
        <begin position="9"/>
        <end position="205"/>
    </location>
</feature>
<dbReference type="NCBIfam" id="TIGR01174">
    <property type="entry name" value="ftsA"/>
    <property type="match status" value="1"/>
</dbReference>
<proteinExistence type="inferred from homology"/>
<dbReference type="AlphaFoldDB" id="A0A381NR20"/>
<dbReference type="GO" id="GO:0051301">
    <property type="term" value="P:cell division"/>
    <property type="evidence" value="ECO:0007669"/>
    <property type="project" value="UniProtKB-KW"/>
</dbReference>
<accession>A0A381NR20</accession>
<evidence type="ECO:0000256" key="3">
    <source>
        <dbReference type="ARBA" id="ARBA00023136"/>
    </source>
</evidence>
<dbReference type="InterPro" id="IPR020823">
    <property type="entry name" value="Cell_div_FtsA"/>
</dbReference>
<dbReference type="CDD" id="cd24048">
    <property type="entry name" value="ASKHA_NBD_FtsA"/>
    <property type="match status" value="1"/>
</dbReference>
<protein>
    <recommendedName>
        <fullName evidence="5">SHS2 domain-containing protein</fullName>
    </recommendedName>
</protein>
<dbReference type="PANTHER" id="PTHR32432">
    <property type="entry name" value="CELL DIVISION PROTEIN FTSA-RELATED"/>
    <property type="match status" value="1"/>
</dbReference>
<dbReference type="GO" id="GO:0032153">
    <property type="term" value="C:cell division site"/>
    <property type="evidence" value="ECO:0007669"/>
    <property type="project" value="TreeGrafter"/>
</dbReference>
<evidence type="ECO:0000256" key="4">
    <source>
        <dbReference type="ARBA" id="ARBA00023306"/>
    </source>
</evidence>
<gene>
    <name evidence="6" type="ORF">METZ01_LOCUS8777</name>
</gene>
<dbReference type="InterPro" id="IPR003494">
    <property type="entry name" value="SHS2_FtsA"/>
</dbReference>
<evidence type="ECO:0000259" key="5">
    <source>
        <dbReference type="SMART" id="SM00842"/>
    </source>
</evidence>
<evidence type="ECO:0000313" key="6">
    <source>
        <dbReference type="EMBL" id="SUZ55923.1"/>
    </source>
</evidence>
<dbReference type="PANTHER" id="PTHR32432:SF4">
    <property type="entry name" value="CELL DIVISION PROTEIN FTSA"/>
    <property type="match status" value="1"/>
</dbReference>
<keyword evidence="3" id="KW-0472">Membrane</keyword>